<dbReference type="SMART" id="SM00028">
    <property type="entry name" value="TPR"/>
    <property type="match status" value="2"/>
</dbReference>
<name>A0A3B1CR82_9ZZZZ</name>
<keyword evidence="1" id="KW-0677">Repeat</keyword>
<dbReference type="AlphaFoldDB" id="A0A3B1CR82"/>
<dbReference type="Pfam" id="PF12895">
    <property type="entry name" value="ANAPC3"/>
    <property type="match status" value="1"/>
</dbReference>
<dbReference type="InterPro" id="IPR019734">
    <property type="entry name" value="TPR_rpt"/>
</dbReference>
<dbReference type="Gene3D" id="1.25.40.10">
    <property type="entry name" value="Tetratricopeptide repeat domain"/>
    <property type="match status" value="1"/>
</dbReference>
<protein>
    <submittedName>
        <fullName evidence="3">Uncharacterized protein</fullName>
    </submittedName>
</protein>
<organism evidence="3">
    <name type="scientific">hydrothermal vent metagenome</name>
    <dbReference type="NCBI Taxonomy" id="652676"/>
    <lineage>
        <taxon>unclassified sequences</taxon>
        <taxon>metagenomes</taxon>
        <taxon>ecological metagenomes</taxon>
    </lineage>
</organism>
<proteinExistence type="predicted"/>
<sequence length="146" mass="16883">MNKVQQLLNDLKNTDPAIRNHATHELWQTWYGEAGKLAEDQLDQGTQLMGENLLDAANKVFKSLINNYPDFAEAYNKRATLLFMQRDYAEAIFECERTLKLNPNHFGALNGMGMCLYQLARYDEALTSFQRALKIQPYADINREYV</sequence>
<accession>A0A3B1CR82</accession>
<keyword evidence="2" id="KW-0802">TPR repeat</keyword>
<dbReference type="PROSITE" id="PS50005">
    <property type="entry name" value="TPR"/>
    <property type="match status" value="2"/>
</dbReference>
<evidence type="ECO:0000313" key="3">
    <source>
        <dbReference type="EMBL" id="VAX27173.1"/>
    </source>
</evidence>
<dbReference type="InterPro" id="IPR051685">
    <property type="entry name" value="Ycf3/AcsC/BcsC/TPR_MFPF"/>
</dbReference>
<dbReference type="PANTHER" id="PTHR44943">
    <property type="entry name" value="CELLULOSE SYNTHASE OPERON PROTEIN C"/>
    <property type="match status" value="1"/>
</dbReference>
<evidence type="ECO:0000256" key="2">
    <source>
        <dbReference type="ARBA" id="ARBA00022803"/>
    </source>
</evidence>
<reference evidence="3" key="1">
    <citation type="submission" date="2018-06" db="EMBL/GenBank/DDBJ databases">
        <authorList>
            <person name="Zhirakovskaya E."/>
        </authorList>
    </citation>
    <scope>NUCLEOTIDE SEQUENCE</scope>
</reference>
<dbReference type="InterPro" id="IPR011990">
    <property type="entry name" value="TPR-like_helical_dom_sf"/>
</dbReference>
<gene>
    <name evidence="3" type="ORF">MNBD_NITROSPINAE05-302</name>
</gene>
<dbReference type="PROSITE" id="PS50293">
    <property type="entry name" value="TPR_REGION"/>
    <property type="match status" value="1"/>
</dbReference>
<dbReference type="PANTHER" id="PTHR44943:SF8">
    <property type="entry name" value="TPR REPEAT-CONTAINING PROTEIN MJ0263"/>
    <property type="match status" value="1"/>
</dbReference>
<evidence type="ECO:0000256" key="1">
    <source>
        <dbReference type="ARBA" id="ARBA00022737"/>
    </source>
</evidence>
<feature type="non-terminal residue" evidence="3">
    <location>
        <position position="146"/>
    </location>
</feature>
<dbReference type="SUPFAM" id="SSF48452">
    <property type="entry name" value="TPR-like"/>
    <property type="match status" value="1"/>
</dbReference>
<dbReference type="EMBL" id="UOGG01000022">
    <property type="protein sequence ID" value="VAX27173.1"/>
    <property type="molecule type" value="Genomic_DNA"/>
</dbReference>